<feature type="region of interest" description="Disordered" evidence="1">
    <location>
        <begin position="76"/>
        <end position="114"/>
    </location>
</feature>
<keyword evidence="3" id="KW-1185">Reference proteome</keyword>
<dbReference type="AlphaFoldDB" id="A0A8T0EDB4"/>
<reference evidence="2" key="2">
    <citation type="submission" date="2020-06" db="EMBL/GenBank/DDBJ databases">
        <authorList>
            <person name="Sheffer M."/>
        </authorList>
    </citation>
    <scope>NUCLEOTIDE SEQUENCE</scope>
</reference>
<protein>
    <submittedName>
        <fullName evidence="2">Uncharacterized protein</fullName>
    </submittedName>
</protein>
<dbReference type="Proteomes" id="UP000807504">
    <property type="component" value="Unassembled WGS sequence"/>
</dbReference>
<evidence type="ECO:0000313" key="2">
    <source>
        <dbReference type="EMBL" id="KAF8770025.1"/>
    </source>
</evidence>
<proteinExistence type="predicted"/>
<feature type="compositionally biased region" description="Low complexity" evidence="1">
    <location>
        <begin position="83"/>
        <end position="114"/>
    </location>
</feature>
<evidence type="ECO:0000256" key="1">
    <source>
        <dbReference type="SAM" id="MobiDB-lite"/>
    </source>
</evidence>
<reference evidence="2" key="1">
    <citation type="journal article" date="2020" name="bioRxiv">
        <title>Chromosome-level reference genome of the European wasp spider Argiope bruennichi: a resource for studies on range expansion and evolutionary adaptation.</title>
        <authorList>
            <person name="Sheffer M.M."/>
            <person name="Hoppe A."/>
            <person name="Krehenwinkel H."/>
            <person name="Uhl G."/>
            <person name="Kuss A.W."/>
            <person name="Jensen L."/>
            <person name="Jensen C."/>
            <person name="Gillespie R.G."/>
            <person name="Hoff K.J."/>
            <person name="Prost S."/>
        </authorList>
    </citation>
    <scope>NUCLEOTIDE SEQUENCE</scope>
</reference>
<name>A0A8T0EDB4_ARGBR</name>
<gene>
    <name evidence="2" type="ORF">HNY73_017599</name>
</gene>
<organism evidence="2 3">
    <name type="scientific">Argiope bruennichi</name>
    <name type="common">Wasp spider</name>
    <name type="synonym">Aranea bruennichi</name>
    <dbReference type="NCBI Taxonomy" id="94029"/>
    <lineage>
        <taxon>Eukaryota</taxon>
        <taxon>Metazoa</taxon>
        <taxon>Ecdysozoa</taxon>
        <taxon>Arthropoda</taxon>
        <taxon>Chelicerata</taxon>
        <taxon>Arachnida</taxon>
        <taxon>Araneae</taxon>
        <taxon>Araneomorphae</taxon>
        <taxon>Entelegynae</taxon>
        <taxon>Araneoidea</taxon>
        <taxon>Araneidae</taxon>
        <taxon>Argiope</taxon>
    </lineage>
</organism>
<dbReference type="EMBL" id="JABXBU010002228">
    <property type="protein sequence ID" value="KAF8770025.1"/>
    <property type="molecule type" value="Genomic_DNA"/>
</dbReference>
<accession>A0A8T0EDB4</accession>
<evidence type="ECO:0000313" key="3">
    <source>
        <dbReference type="Proteomes" id="UP000807504"/>
    </source>
</evidence>
<feature type="region of interest" description="Disordered" evidence="1">
    <location>
        <begin position="29"/>
        <end position="50"/>
    </location>
</feature>
<comment type="caution">
    <text evidence="2">The sequence shown here is derived from an EMBL/GenBank/DDBJ whole genome shotgun (WGS) entry which is preliminary data.</text>
</comment>
<sequence length="114" mass="12681">MAPKIFKRIGRGFLKLCCIKVDVEDQNDPAYGIESMDTPESPEGPPRRMELQGGDYQLITIFRADDPSHENYILNVDDGDNVSSSSSEYFTCDEGSISDESSSGSEYYDSNTAY</sequence>